<dbReference type="CDD" id="cd20625">
    <property type="entry name" value="CYP164-like"/>
    <property type="match status" value="1"/>
</dbReference>
<dbReference type="InterPro" id="IPR020806">
    <property type="entry name" value="PKS_PP-bd"/>
</dbReference>
<protein>
    <submittedName>
        <fullName evidence="6">Cytochrome P450</fullName>
    </submittedName>
</protein>
<evidence type="ECO:0000256" key="2">
    <source>
        <dbReference type="ARBA" id="ARBA00010617"/>
    </source>
</evidence>
<evidence type="ECO:0000256" key="3">
    <source>
        <dbReference type="ARBA" id="ARBA00022450"/>
    </source>
</evidence>
<dbReference type="Pfam" id="PF00550">
    <property type="entry name" value="PP-binding"/>
    <property type="match status" value="1"/>
</dbReference>
<dbReference type="Gene3D" id="3.40.50.1820">
    <property type="entry name" value="alpha/beta hydrolase"/>
    <property type="match status" value="1"/>
</dbReference>
<dbReference type="InterPro" id="IPR002397">
    <property type="entry name" value="Cyt_P450_B"/>
</dbReference>
<dbReference type="PROSITE" id="PS50075">
    <property type="entry name" value="CARRIER"/>
    <property type="match status" value="1"/>
</dbReference>
<dbReference type="Gene3D" id="1.10.630.10">
    <property type="entry name" value="Cytochrome P450"/>
    <property type="match status" value="1"/>
</dbReference>
<keyword evidence="7" id="KW-1185">Reference proteome</keyword>
<dbReference type="PRINTS" id="PR00359">
    <property type="entry name" value="BP450"/>
</dbReference>
<gene>
    <name evidence="6" type="ORF">ISN74_15300</name>
</gene>
<reference evidence="6 7" key="1">
    <citation type="submission" date="2020-10" db="EMBL/GenBank/DDBJ databases">
        <title>Phylogeny of dyella-like bacteria.</title>
        <authorList>
            <person name="Fu J."/>
        </authorList>
    </citation>
    <scope>NUCLEOTIDE SEQUENCE [LARGE SCALE GENOMIC DNA]</scope>
    <source>
        <strain evidence="6 7">DHOB09</strain>
    </source>
</reference>
<dbReference type="Pfam" id="PF00067">
    <property type="entry name" value="p450"/>
    <property type="match status" value="1"/>
</dbReference>
<dbReference type="SUPFAM" id="SSF48264">
    <property type="entry name" value="Cytochrome P450"/>
    <property type="match status" value="1"/>
</dbReference>
<evidence type="ECO:0000256" key="1">
    <source>
        <dbReference type="ARBA" id="ARBA00001971"/>
    </source>
</evidence>
<dbReference type="SMART" id="SM00824">
    <property type="entry name" value="PKS_TE"/>
    <property type="match status" value="1"/>
</dbReference>
<dbReference type="SMART" id="SM00823">
    <property type="entry name" value="PKS_PP"/>
    <property type="match status" value="1"/>
</dbReference>
<organism evidence="6 7">
    <name type="scientific">Dyella caseinilytica</name>
    <dbReference type="NCBI Taxonomy" id="1849581"/>
    <lineage>
        <taxon>Bacteria</taxon>
        <taxon>Pseudomonadati</taxon>
        <taxon>Pseudomonadota</taxon>
        <taxon>Gammaproteobacteria</taxon>
        <taxon>Lysobacterales</taxon>
        <taxon>Rhodanobacteraceae</taxon>
        <taxon>Dyella</taxon>
    </lineage>
</organism>
<evidence type="ECO:0000313" key="7">
    <source>
        <dbReference type="Proteomes" id="UP000663181"/>
    </source>
</evidence>
<dbReference type="InterPro" id="IPR020802">
    <property type="entry name" value="TesA-like"/>
</dbReference>
<evidence type="ECO:0000259" key="5">
    <source>
        <dbReference type="PROSITE" id="PS50075"/>
    </source>
</evidence>
<evidence type="ECO:0000256" key="4">
    <source>
        <dbReference type="ARBA" id="ARBA00022553"/>
    </source>
</evidence>
<evidence type="ECO:0000313" key="6">
    <source>
        <dbReference type="EMBL" id="QRN52803.1"/>
    </source>
</evidence>
<comment type="cofactor">
    <cofactor evidence="1">
        <name>heme</name>
        <dbReference type="ChEBI" id="CHEBI:30413"/>
    </cofactor>
</comment>
<name>A0ABX7GS39_9GAMM</name>
<dbReference type="InterPro" id="IPR009081">
    <property type="entry name" value="PP-bd_ACP"/>
</dbReference>
<dbReference type="Pfam" id="PF00975">
    <property type="entry name" value="Thioesterase"/>
    <property type="match status" value="1"/>
</dbReference>
<dbReference type="SUPFAM" id="SSF47336">
    <property type="entry name" value="ACP-like"/>
    <property type="match status" value="1"/>
</dbReference>
<accession>A0ABX7GS39</accession>
<dbReference type="InterPro" id="IPR029058">
    <property type="entry name" value="AB_hydrolase_fold"/>
</dbReference>
<dbReference type="PROSITE" id="PS00012">
    <property type="entry name" value="PHOSPHOPANTETHEINE"/>
    <property type="match status" value="1"/>
</dbReference>
<dbReference type="EMBL" id="CP064030">
    <property type="protein sequence ID" value="QRN52803.1"/>
    <property type="molecule type" value="Genomic_DNA"/>
</dbReference>
<proteinExistence type="inferred from homology"/>
<feature type="domain" description="Carrier" evidence="5">
    <location>
        <begin position="25"/>
        <end position="102"/>
    </location>
</feature>
<dbReference type="PANTHER" id="PTHR46696">
    <property type="entry name" value="P450, PUTATIVE (EUROFUNG)-RELATED"/>
    <property type="match status" value="1"/>
</dbReference>
<dbReference type="RefSeq" id="WP_188800038.1">
    <property type="nucleotide sequence ID" value="NZ_BMIZ01000002.1"/>
</dbReference>
<dbReference type="SUPFAM" id="SSF53474">
    <property type="entry name" value="alpha/beta-Hydrolases"/>
    <property type="match status" value="1"/>
</dbReference>
<dbReference type="InterPro" id="IPR036396">
    <property type="entry name" value="Cyt_P450_sf"/>
</dbReference>
<dbReference type="Gene3D" id="1.10.1200.10">
    <property type="entry name" value="ACP-like"/>
    <property type="match status" value="1"/>
</dbReference>
<sequence>MNAEQLESTPDTSFAAPLHGLSFAKRRHALTTYIADEITRLARAEQHTLQPETKLVDTGLDSLGGMELIGNIERQFGVAIPINTLLGSATLGDLVARLEQSLGTDPYDDDASSSPMLPPHARVQARQSRAVGLRDWQLSAPLFLIPGLNGTAHYLSPLCQALGANRACIAFQAPGVDGHEPPLGSIEEMARRYVEEMRSIQPHGPYAIAGHSAGGLVAYEMAQILREQGETVSPLILIDSTLTESEDNADQSDEVMALFEVIGVYCRLSTEPKTPISANHLARLPADQQRQALWGLLAGNPAAAHVIAVYRKGFAAVTRYRPRVYTGPVVLLRSKGGFPAEAAHPRRRVRHQFSSPTLGWADHCPALRVIDTPGDHFTMVMPPHANTLASTMQELLDTSAPINLSLERLRPIARARTIGHALIIDEEGVHFDPHHADVREDPHPILSQIRERTPIFQDALSRWWVTRHADVSSGLRNKSLSVDARQLDYTHRIDDDSAKPSGVSSWFRHQENSALARLYNNFMLFIDPPRHTLLRKVFSPLFSHDSVQHLTRYIDERVGALIANMRMQSDPDLMRDLALPLPVSVVSMIYGVPEEDSAMVTQWARDLGMGLDTGMSHQAMQKAEHSADSFTRYLRDHIARLHNTPASSAPTSLLNVAEVIRNGVTPDELVAHIAMSYFAGFETTTNTIGNGTLALLRHPTQFARLRDDPALADNAVEELLRYDCPVLYVLRFAIEDTAVAGQSIPRGSSIIFMLSAANRDPAAFPDPDRLDITRAAKHHVAFSHGAHYCLGASLARLELQRVFLALAKERFQLVPRGVAWRAAFTFRGLDQLRISWQTPQAMS</sequence>
<dbReference type="InterPro" id="IPR006162">
    <property type="entry name" value="Ppantetheine_attach_site"/>
</dbReference>
<dbReference type="PANTHER" id="PTHR46696:SF1">
    <property type="entry name" value="CYTOCHROME P450 YJIB-RELATED"/>
    <property type="match status" value="1"/>
</dbReference>
<keyword evidence="4" id="KW-0597">Phosphoprotein</keyword>
<dbReference type="InterPro" id="IPR001031">
    <property type="entry name" value="Thioesterase"/>
</dbReference>
<dbReference type="InterPro" id="IPR036736">
    <property type="entry name" value="ACP-like_sf"/>
</dbReference>
<dbReference type="PROSITE" id="PS00086">
    <property type="entry name" value="CYTOCHROME_P450"/>
    <property type="match status" value="1"/>
</dbReference>
<dbReference type="InterPro" id="IPR001128">
    <property type="entry name" value="Cyt_P450"/>
</dbReference>
<dbReference type="InterPro" id="IPR017972">
    <property type="entry name" value="Cyt_P450_CS"/>
</dbReference>
<comment type="similarity">
    <text evidence="2">Belongs to the cytochrome P450 family.</text>
</comment>
<dbReference type="Proteomes" id="UP000663181">
    <property type="component" value="Chromosome"/>
</dbReference>
<keyword evidence="3" id="KW-0596">Phosphopantetheine</keyword>